<accession>A0A0B8NC40</accession>
<proteinExistence type="predicted"/>
<feature type="transmembrane region" description="Helical" evidence="1">
    <location>
        <begin position="61"/>
        <end position="82"/>
    </location>
</feature>
<evidence type="ECO:0000313" key="4">
    <source>
        <dbReference type="Proteomes" id="UP000037179"/>
    </source>
</evidence>
<dbReference type="Proteomes" id="UP000180166">
    <property type="component" value="Chromosome"/>
</dbReference>
<evidence type="ECO:0000313" key="3">
    <source>
        <dbReference type="EMBL" id="GAP29204.1"/>
    </source>
</evidence>
<dbReference type="KEGG" id="nsr:NS506_04800"/>
<keyword evidence="1" id="KW-0472">Membrane</keyword>
<evidence type="ECO:0000256" key="1">
    <source>
        <dbReference type="SAM" id="Phobius"/>
    </source>
</evidence>
<evidence type="ECO:0000313" key="2">
    <source>
        <dbReference type="EMBL" id="APA98846.1"/>
    </source>
</evidence>
<keyword evidence="1" id="KW-1133">Transmembrane helix</keyword>
<dbReference type="RefSeq" id="WP_033088087.1">
    <property type="nucleotide sequence ID" value="NZ_AP017900.1"/>
</dbReference>
<dbReference type="AlphaFoldDB" id="A0A0B8NC40"/>
<dbReference type="OrthoDB" id="4571150at2"/>
<name>A0A0B8NC40_9NOCA</name>
<dbReference type="Proteomes" id="UP000037179">
    <property type="component" value="Unassembled WGS sequence"/>
</dbReference>
<dbReference type="EMBL" id="BBYQ01000051">
    <property type="protein sequence ID" value="GAP29204.1"/>
    <property type="molecule type" value="Genomic_DNA"/>
</dbReference>
<sequence>MRGVEFSSLAGSFIISVERTAGLPVGLHVTRTVCNAAAGLCFGAGVVAILVGGYADAGVDLKLVGVGLWVLALIARIGVFAISRSRAGHAD</sequence>
<reference evidence="3 4" key="2">
    <citation type="journal article" date="2016" name="Genome Announc.">
        <title>Draft Genome Sequence of Erythromycin- and Oxytetracycline-Sensitive Nocardia seriolae Strain U-1 (NBRC 110359).</title>
        <authorList>
            <person name="Imajoh M."/>
            <person name="Sukeda M."/>
            <person name="Shimizu M."/>
            <person name="Yamane J."/>
            <person name="Ohnishi K."/>
            <person name="Oshima S."/>
        </authorList>
    </citation>
    <scope>NUCLEOTIDE SEQUENCE [LARGE SCALE GENOMIC DNA]</scope>
    <source>
        <strain evidence="3 4">U-1</strain>
    </source>
</reference>
<evidence type="ECO:0000313" key="5">
    <source>
        <dbReference type="Proteomes" id="UP000180166"/>
    </source>
</evidence>
<gene>
    <name evidence="2" type="ORF">NS506_04800</name>
    <name evidence="3" type="ORF">NSK11_contig00051-0026</name>
</gene>
<reference evidence="4" key="1">
    <citation type="submission" date="2015-07" db="EMBL/GenBank/DDBJ databases">
        <title>Nocardia seriolae U-1 whole genome shotgun sequence.</title>
        <authorList>
            <person name="Imajoh M."/>
            <person name="Fukumoto Y."/>
            <person name="Sukeda M."/>
            <person name="Yamane J."/>
            <person name="Yamasaki K."/>
            <person name="Shimizu M."/>
            <person name="Ohnishi K."/>
            <person name="Oshima S."/>
        </authorList>
    </citation>
    <scope>NUCLEOTIDE SEQUENCE [LARGE SCALE GENOMIC DNA]</scope>
    <source>
        <strain evidence="4">U-1</strain>
    </source>
</reference>
<reference evidence="2 5" key="3">
    <citation type="submission" date="2016-10" db="EMBL/GenBank/DDBJ databases">
        <title>Genome sequence of Nocardia seriolae strain EM150506, isolated from Anguila japonica.</title>
        <authorList>
            <person name="Han H.-J."/>
        </authorList>
    </citation>
    <scope>NUCLEOTIDE SEQUENCE [LARGE SCALE GENOMIC DNA]</scope>
    <source>
        <strain evidence="2 5">EM150506</strain>
    </source>
</reference>
<keyword evidence="4" id="KW-1185">Reference proteome</keyword>
<protein>
    <submittedName>
        <fullName evidence="3">Uncharacterized protein</fullName>
    </submittedName>
</protein>
<dbReference type="GeneID" id="93374919"/>
<feature type="transmembrane region" description="Helical" evidence="1">
    <location>
        <begin position="33"/>
        <end position="55"/>
    </location>
</feature>
<keyword evidence="1" id="KW-0812">Transmembrane</keyword>
<dbReference type="EMBL" id="CP017839">
    <property type="protein sequence ID" value="APA98846.1"/>
    <property type="molecule type" value="Genomic_DNA"/>
</dbReference>
<organism evidence="3 4">
    <name type="scientific">Nocardia seriolae</name>
    <dbReference type="NCBI Taxonomy" id="37332"/>
    <lineage>
        <taxon>Bacteria</taxon>
        <taxon>Bacillati</taxon>
        <taxon>Actinomycetota</taxon>
        <taxon>Actinomycetes</taxon>
        <taxon>Mycobacteriales</taxon>
        <taxon>Nocardiaceae</taxon>
        <taxon>Nocardia</taxon>
    </lineage>
</organism>